<evidence type="ECO:0000313" key="3">
    <source>
        <dbReference type="Proteomes" id="UP000644660"/>
    </source>
</evidence>
<proteinExistence type="predicted"/>
<evidence type="ECO:0000313" key="2">
    <source>
        <dbReference type="EMBL" id="CAB4252211.1"/>
    </source>
</evidence>
<feature type="compositionally biased region" description="Basic and acidic residues" evidence="1">
    <location>
        <begin position="179"/>
        <end position="194"/>
    </location>
</feature>
<dbReference type="RefSeq" id="XP_041404250.1">
    <property type="nucleotide sequence ID" value="XM_041548316.1"/>
</dbReference>
<evidence type="ECO:0000256" key="1">
    <source>
        <dbReference type="SAM" id="MobiDB-lite"/>
    </source>
</evidence>
<dbReference type="Pfam" id="PF10384">
    <property type="entry name" value="Scm3"/>
    <property type="match status" value="1"/>
</dbReference>
<dbReference type="GO" id="GO:0005634">
    <property type="term" value="C:nucleus"/>
    <property type="evidence" value="ECO:0007669"/>
    <property type="project" value="InterPro"/>
</dbReference>
<dbReference type="Proteomes" id="UP000644660">
    <property type="component" value="Unassembled WGS sequence"/>
</dbReference>
<dbReference type="EMBL" id="CAEFZW010000001">
    <property type="protein sequence ID" value="CAB4252211.1"/>
    <property type="molecule type" value="Genomic_DNA"/>
</dbReference>
<dbReference type="OrthoDB" id="2420608at2759"/>
<dbReference type="InterPro" id="IPR018465">
    <property type="entry name" value="Scm3/HJURP"/>
</dbReference>
<feature type="compositionally biased region" description="Basic residues" evidence="1">
    <location>
        <begin position="1"/>
        <end position="20"/>
    </location>
</feature>
<organism evidence="2 3">
    <name type="scientific">Maudiozyma barnettii</name>
    <dbReference type="NCBI Taxonomy" id="61262"/>
    <lineage>
        <taxon>Eukaryota</taxon>
        <taxon>Fungi</taxon>
        <taxon>Dikarya</taxon>
        <taxon>Ascomycota</taxon>
        <taxon>Saccharomycotina</taxon>
        <taxon>Saccharomycetes</taxon>
        <taxon>Saccharomycetales</taxon>
        <taxon>Saccharomycetaceae</taxon>
        <taxon>Maudiozyma</taxon>
    </lineage>
</organism>
<reference evidence="2 3" key="1">
    <citation type="submission" date="2020-05" db="EMBL/GenBank/DDBJ databases">
        <authorList>
            <person name="Casaregola S."/>
            <person name="Devillers H."/>
            <person name="Grondin C."/>
        </authorList>
    </citation>
    <scope>NUCLEOTIDE SEQUENCE [LARGE SCALE GENOMIC DNA]</scope>
    <source>
        <strain evidence="2 3">CLIB 1767</strain>
    </source>
</reference>
<dbReference type="Gene3D" id="6.10.250.2010">
    <property type="match status" value="1"/>
</dbReference>
<accession>A0A8H2VBH9</accession>
<sequence length="246" mass="28448">MLNSRTNKHHKSKKIRKHSKDKSLKSLHGALLNLLNKEKSPEEYSLYNKRFHPSNKAEPQPKIDQPNDIIYIRSKENVLIPKLTDDEVMERHKIADENMKNVWTNIIAKYENADDSKGDLIDLNTGEIIEDNGHVRELSTMKPSSFAATSYKSTFTDRLLDEDMDDTTTKNTNYNDNPKNLDSEKLTDSDKDEGNSLWAETESDNIFQNPSSSEEEEEEEEDEDEDDDDDDDEIEQNDENSVNEDF</sequence>
<name>A0A8H2VBH9_9SACH</name>
<feature type="region of interest" description="Disordered" evidence="1">
    <location>
        <begin position="166"/>
        <end position="246"/>
    </location>
</feature>
<keyword evidence="3" id="KW-1185">Reference proteome</keyword>
<comment type="caution">
    <text evidence="2">The sequence shown here is derived from an EMBL/GenBank/DDBJ whole genome shotgun (WGS) entry which is preliminary data.</text>
</comment>
<dbReference type="GeneID" id="64855335"/>
<feature type="compositionally biased region" description="Acidic residues" evidence="1">
    <location>
        <begin position="213"/>
        <end position="246"/>
    </location>
</feature>
<feature type="region of interest" description="Disordered" evidence="1">
    <location>
        <begin position="1"/>
        <end position="24"/>
    </location>
</feature>
<protein>
    <submittedName>
        <fullName evidence="2">Similar to Saccharomyces cerevisiae YDL139C SCM3 Nonhistone component of centromeric chromatin that binds stoichiometrically to CenH3-H4 histones, required for kinetochore assembly</fullName>
    </submittedName>
</protein>
<gene>
    <name evidence="2" type="ORF">KABA2_01S08514</name>
</gene>
<dbReference type="GO" id="GO:0042393">
    <property type="term" value="F:histone binding"/>
    <property type="evidence" value="ECO:0007669"/>
    <property type="project" value="InterPro"/>
</dbReference>
<dbReference type="AlphaFoldDB" id="A0A8H2VBH9"/>